<sequence length="71" mass="8258">MIKKKIHIENAVRKLRFNSNEMTQQGLAELVGVSRQTIVAIEKYKYTPSLDLAFKIALAFDREIQEVFFIN</sequence>
<dbReference type="InterPro" id="IPR001387">
    <property type="entry name" value="Cro/C1-type_HTH"/>
</dbReference>
<organism evidence="3 4">
    <name type="scientific">Candidatus Pseudothioglobus singularis PS1</name>
    <dbReference type="NCBI Taxonomy" id="1125411"/>
    <lineage>
        <taxon>Bacteria</taxon>
        <taxon>Pseudomonadati</taxon>
        <taxon>Pseudomonadota</taxon>
        <taxon>Gammaproteobacteria</taxon>
        <taxon>Candidatus Pseudothioglobaceae</taxon>
        <taxon>Candidatus Pseudothioglobus</taxon>
    </lineage>
</organism>
<keyword evidence="1" id="KW-0238">DNA-binding</keyword>
<evidence type="ECO:0000256" key="1">
    <source>
        <dbReference type="ARBA" id="ARBA00023125"/>
    </source>
</evidence>
<evidence type="ECO:0000313" key="3">
    <source>
        <dbReference type="EMBL" id="ALE02512.1"/>
    </source>
</evidence>
<dbReference type="PANTHER" id="PTHR46558">
    <property type="entry name" value="TRACRIPTIONAL REGULATORY PROTEIN-RELATED-RELATED"/>
    <property type="match status" value="1"/>
</dbReference>
<dbReference type="PANTHER" id="PTHR46558:SF4">
    <property type="entry name" value="DNA-BIDING PHAGE PROTEIN"/>
    <property type="match status" value="1"/>
</dbReference>
<name>A0A0M4M1C6_9GAMM</name>
<feature type="domain" description="HTH cro/C1-type" evidence="2">
    <location>
        <begin position="22"/>
        <end position="67"/>
    </location>
</feature>
<dbReference type="EMBL" id="CP006911">
    <property type="protein sequence ID" value="ALE02512.1"/>
    <property type="molecule type" value="Genomic_DNA"/>
</dbReference>
<dbReference type="GO" id="GO:0003677">
    <property type="term" value="F:DNA binding"/>
    <property type="evidence" value="ECO:0007669"/>
    <property type="project" value="UniProtKB-KW"/>
</dbReference>
<dbReference type="KEGG" id="tsn:W908_08295"/>
<dbReference type="PROSITE" id="PS50943">
    <property type="entry name" value="HTH_CROC1"/>
    <property type="match status" value="1"/>
</dbReference>
<dbReference type="AlphaFoldDB" id="A0A0M4M1C6"/>
<dbReference type="SUPFAM" id="SSF47413">
    <property type="entry name" value="lambda repressor-like DNA-binding domains"/>
    <property type="match status" value="1"/>
</dbReference>
<keyword evidence="4" id="KW-1185">Reference proteome</keyword>
<reference evidence="3 4" key="1">
    <citation type="journal article" date="2015" name="Genome Announc.">
        <title>Genome Sequence of 'Candidatus Thioglobus singularis' Strain PS1, a Mixotroph from the SUP05 Clade of Marine Gammaproteobacteria.</title>
        <authorList>
            <person name="Marshall K.T."/>
            <person name="Morris R.M."/>
        </authorList>
    </citation>
    <scope>NUCLEOTIDE SEQUENCE [LARGE SCALE GENOMIC DNA]</scope>
    <source>
        <strain evidence="3 4">PS1</strain>
    </source>
</reference>
<protein>
    <submittedName>
        <fullName evidence="3">XRE family transcriptional regulator</fullName>
    </submittedName>
</protein>
<dbReference type="RefSeq" id="WP_053820689.1">
    <property type="nucleotide sequence ID" value="NZ_CP006911.1"/>
</dbReference>
<dbReference type="InterPro" id="IPR010982">
    <property type="entry name" value="Lambda_DNA-bd_dom_sf"/>
</dbReference>
<dbReference type="STRING" id="1125411.W908_08295"/>
<dbReference type="Proteomes" id="UP000068905">
    <property type="component" value="Chromosome"/>
</dbReference>
<dbReference type="PATRIC" id="fig|1125411.7.peg.1632"/>
<evidence type="ECO:0000259" key="2">
    <source>
        <dbReference type="PROSITE" id="PS50943"/>
    </source>
</evidence>
<gene>
    <name evidence="3" type="ORF">W908_08295</name>
</gene>
<dbReference type="Pfam" id="PF01381">
    <property type="entry name" value="HTH_3"/>
    <property type="match status" value="1"/>
</dbReference>
<accession>A0A0M4M1C6</accession>
<dbReference type="Gene3D" id="1.10.260.40">
    <property type="entry name" value="lambda repressor-like DNA-binding domains"/>
    <property type="match status" value="1"/>
</dbReference>
<proteinExistence type="predicted"/>
<dbReference type="OrthoDB" id="3034420at2"/>
<dbReference type="SMART" id="SM00530">
    <property type="entry name" value="HTH_XRE"/>
    <property type="match status" value="1"/>
</dbReference>
<dbReference type="CDD" id="cd00093">
    <property type="entry name" value="HTH_XRE"/>
    <property type="match status" value="1"/>
</dbReference>
<evidence type="ECO:0000313" key="4">
    <source>
        <dbReference type="Proteomes" id="UP000068905"/>
    </source>
</evidence>